<evidence type="ECO:0000313" key="2">
    <source>
        <dbReference type="Proteomes" id="UP000006228"/>
    </source>
</evidence>
<organism evidence="1 2">
    <name type="scientific">Vibrio sinaloensis DSM 21326</name>
    <dbReference type="NCBI Taxonomy" id="945550"/>
    <lineage>
        <taxon>Bacteria</taxon>
        <taxon>Pseudomonadati</taxon>
        <taxon>Pseudomonadota</taxon>
        <taxon>Gammaproteobacteria</taxon>
        <taxon>Vibrionales</taxon>
        <taxon>Vibrionaceae</taxon>
        <taxon>Vibrio</taxon>
        <taxon>Vibrio oreintalis group</taxon>
    </lineage>
</organism>
<sequence length="63" mass="7117">MDIGQIKKGMLVECQQGIGKVLVVDEANQSVLVESRDSHQQFAAHIDELMDDPQLHQGCEKYY</sequence>
<dbReference type="RefSeq" id="WP_008073781.1">
    <property type="nucleotide sequence ID" value="NZ_AEVT01000016.1"/>
</dbReference>
<dbReference type="GeneID" id="95567883"/>
<name>E8M2J1_PHOS4</name>
<proteinExistence type="predicted"/>
<gene>
    <name evidence="1" type="ORF">VISI1226_19584</name>
</gene>
<dbReference type="AlphaFoldDB" id="E8M2J1"/>
<dbReference type="OrthoDB" id="5817318at2"/>
<comment type="caution">
    <text evidence="1">The sequence shown here is derived from an EMBL/GenBank/DDBJ whole genome shotgun (WGS) entry which is preliminary data.</text>
</comment>
<dbReference type="eggNOG" id="ENOG5031NWB">
    <property type="taxonomic scope" value="Bacteria"/>
</dbReference>
<accession>E8M2J1</accession>
<protein>
    <submittedName>
        <fullName evidence="1">Uncharacterized protein</fullName>
    </submittedName>
</protein>
<dbReference type="Proteomes" id="UP000006228">
    <property type="component" value="Unassembled WGS sequence"/>
</dbReference>
<reference evidence="1 2" key="1">
    <citation type="journal article" date="2012" name="Int. J. Syst. Evol. Microbiol.">
        <title>Vibrio caribbeanicus sp. nov., isolated from the marine sponge Scleritoderma cyanea.</title>
        <authorList>
            <person name="Hoffmann M."/>
            <person name="Monday S.R."/>
            <person name="Allard M.W."/>
            <person name="Strain E.A."/>
            <person name="Whittaker P."/>
            <person name="Naum M."/>
            <person name="McCarthy P.J."/>
            <person name="Lopez J.V."/>
            <person name="Fischer M."/>
            <person name="Brown E.W."/>
        </authorList>
    </citation>
    <scope>NUCLEOTIDE SEQUENCE [LARGE SCALE GENOMIC DNA]</scope>
    <source>
        <strain evidence="2">DSMZ 21326</strain>
    </source>
</reference>
<dbReference type="EMBL" id="AEVT01000016">
    <property type="protein sequence ID" value="EGA71818.1"/>
    <property type="molecule type" value="Genomic_DNA"/>
</dbReference>
<evidence type="ECO:0000313" key="1">
    <source>
        <dbReference type="EMBL" id="EGA71818.1"/>
    </source>
</evidence>